<feature type="domain" description="UNC-45/Cro1/She4 central" evidence="4">
    <location>
        <begin position="233"/>
        <end position="384"/>
    </location>
</feature>
<dbReference type="EMBL" id="LFJN01000039">
    <property type="protein sequence ID" value="KPI35495.1"/>
    <property type="molecule type" value="Genomic_DNA"/>
</dbReference>
<dbReference type="SUPFAM" id="SSF48371">
    <property type="entry name" value="ARM repeat"/>
    <property type="match status" value="2"/>
</dbReference>
<dbReference type="Gene3D" id="1.25.10.100">
    <property type="match status" value="1"/>
</dbReference>
<feature type="compositionally biased region" description="Low complexity" evidence="3">
    <location>
        <begin position="587"/>
        <end position="599"/>
    </location>
</feature>
<feature type="region of interest" description="Disordered" evidence="3">
    <location>
        <begin position="587"/>
        <end position="613"/>
    </location>
</feature>
<accession>A0A0N1H2K3</accession>
<dbReference type="RefSeq" id="XP_017995458.1">
    <property type="nucleotide sequence ID" value="XM_018139808.1"/>
</dbReference>
<dbReference type="InterPro" id="IPR024660">
    <property type="entry name" value="UCS_central_dom"/>
</dbReference>
<reference evidence="5 6" key="1">
    <citation type="submission" date="2015-06" db="EMBL/GenBank/DDBJ databases">
        <title>Draft genome of the ant-associated black yeast Phialophora attae CBS 131958.</title>
        <authorList>
            <person name="Moreno L.F."/>
            <person name="Stielow B.J."/>
            <person name="de Hoog S."/>
            <person name="Vicente V.A."/>
            <person name="Weiss V.A."/>
            <person name="de Vries M."/>
            <person name="Cruz L.M."/>
            <person name="Souza E.M."/>
        </authorList>
    </citation>
    <scope>NUCLEOTIDE SEQUENCE [LARGE SCALE GENOMIC DNA]</scope>
    <source>
        <strain evidence="5 6">CBS 131958</strain>
    </source>
</reference>
<dbReference type="VEuPathDB" id="FungiDB:AB675_10999"/>
<name>A0A0N1H2K3_9EURO</name>
<dbReference type="Gene3D" id="1.25.10.10">
    <property type="entry name" value="Leucine-rich Repeat Variant"/>
    <property type="match status" value="1"/>
</dbReference>
<protein>
    <submittedName>
        <fullName evidence="5">Ring assembly protein 3</fullName>
    </submittedName>
</protein>
<dbReference type="GeneID" id="28731688"/>
<dbReference type="InterPro" id="IPR011989">
    <property type="entry name" value="ARM-like"/>
</dbReference>
<dbReference type="Pfam" id="PF11701">
    <property type="entry name" value="UNC45-central"/>
    <property type="match status" value="1"/>
</dbReference>
<evidence type="ECO:0000256" key="3">
    <source>
        <dbReference type="SAM" id="MobiDB-lite"/>
    </source>
</evidence>
<evidence type="ECO:0000256" key="1">
    <source>
        <dbReference type="ARBA" id="ARBA00004496"/>
    </source>
</evidence>
<comment type="subcellular location">
    <subcellularLocation>
        <location evidence="1">Cytoplasm</location>
    </subcellularLocation>
</comment>
<dbReference type="PANTHER" id="PTHR45994">
    <property type="entry name" value="FI21225P1"/>
    <property type="match status" value="1"/>
</dbReference>
<gene>
    <name evidence="5" type="ORF">AB675_10999</name>
</gene>
<dbReference type="GO" id="GO:0051879">
    <property type="term" value="F:Hsp90 protein binding"/>
    <property type="evidence" value="ECO:0007669"/>
    <property type="project" value="TreeGrafter"/>
</dbReference>
<dbReference type="STRING" id="1664694.A0A0N1H2K3"/>
<proteinExistence type="predicted"/>
<evidence type="ECO:0000313" key="5">
    <source>
        <dbReference type="EMBL" id="KPI35495.1"/>
    </source>
</evidence>
<comment type="caution">
    <text evidence="5">The sequence shown here is derived from an EMBL/GenBank/DDBJ whole genome shotgun (WGS) entry which is preliminary data.</text>
</comment>
<dbReference type="PANTHER" id="PTHR45994:SF1">
    <property type="entry name" value="FI21225P1"/>
    <property type="match status" value="1"/>
</dbReference>
<keyword evidence="6" id="KW-1185">Reference proteome</keyword>
<dbReference type="AlphaFoldDB" id="A0A0N1H2K3"/>
<sequence>MATVEQVKNVTRRMSEEKATMLAREAVELSRAGYKDEASRRLRAAAALGPENIDVQSAFLAIHNEESRSPLLDLCRKYALYHDAKSGREAIKYLRSDEAPNAANSALECIQLLLESVSTTLDVSQDAIIAELSNRSVIVRRYLARELKASTTEFFDNLYDRGDDAANCLRSIVLDQSLWEDESSRLHVEDELFLLFLAKLMESGHDHDGRALKGIALLLIADTQRLHTFVDEDGFDALLCSLDYRLPPEVRGQATLVLSKLLEVSEATGQQYFAKFVTDHVAKAKGDDLILAFSAAAQFFPLASAVTAQLFLTEGFLPSVLPLLERNKTTTHVHGTFLALLNATCIDAGCRQAIAQHCSPWLSHKVSNGIDKQPSMAATVLAKLRTSGTKPSGQDQRAANTANDDDVSELVDLFTKTLSLEEGRNVSDSIEGLAYTSLKPEVKEKLANDRAFLKHLLQALEDNSAVPEIVVGALSIVFNLTHYPPNLSEEQKKISQLKAYANASKPGDSSPLEDEDHIRNRCTALVDANLMPTLVKINRTKSNSTSQLTDQILLSLSRNPKDRGKLAQQGAVKLLIQHAQKALQKQQAAAKALTASTDGPTPPSPSPSSSVPATDASHALARLLISLNPAHVFTTSTPHITDAVPALVSLLHNASANASPLAASSDNQSQDRLPTFESLLALTNLASHPSGQAAEIIVRLAFPQIEDLLLHDHYHLRRAAVELLCNLCVCDVGAGKFGDGSARAKGRLRVLLALGDVDDIPTRQAAGGALAVLSEREAVAKGILAARGGSGRNADASEKEEAWGVQRVLGLIADEEDQGVVVRGLVVLGNLCEADGGLDIVKGQNAAEVVKAALKKTRDEQVLEVGVQVLKRLMGAT</sequence>
<dbReference type="Proteomes" id="UP000038010">
    <property type="component" value="Unassembled WGS sequence"/>
</dbReference>
<dbReference type="GO" id="GO:0005737">
    <property type="term" value="C:cytoplasm"/>
    <property type="evidence" value="ECO:0007669"/>
    <property type="project" value="UniProtKB-SubCell"/>
</dbReference>
<dbReference type="InterPro" id="IPR016024">
    <property type="entry name" value="ARM-type_fold"/>
</dbReference>
<dbReference type="OrthoDB" id="5574718at2759"/>
<evidence type="ECO:0000313" key="6">
    <source>
        <dbReference type="Proteomes" id="UP000038010"/>
    </source>
</evidence>
<keyword evidence="2" id="KW-0963">Cytoplasm</keyword>
<organism evidence="5 6">
    <name type="scientific">Cyphellophora attinorum</name>
    <dbReference type="NCBI Taxonomy" id="1664694"/>
    <lineage>
        <taxon>Eukaryota</taxon>
        <taxon>Fungi</taxon>
        <taxon>Dikarya</taxon>
        <taxon>Ascomycota</taxon>
        <taxon>Pezizomycotina</taxon>
        <taxon>Eurotiomycetes</taxon>
        <taxon>Chaetothyriomycetidae</taxon>
        <taxon>Chaetothyriales</taxon>
        <taxon>Cyphellophoraceae</taxon>
        <taxon>Cyphellophora</taxon>
    </lineage>
</organism>
<evidence type="ECO:0000256" key="2">
    <source>
        <dbReference type="ARBA" id="ARBA00022490"/>
    </source>
</evidence>
<evidence type="ECO:0000259" key="4">
    <source>
        <dbReference type="Pfam" id="PF11701"/>
    </source>
</evidence>